<dbReference type="SUPFAM" id="SSF52540">
    <property type="entry name" value="P-loop containing nucleoside triphosphate hydrolases"/>
    <property type="match status" value="2"/>
</dbReference>
<name>A0A644YL76_9ZZZZ</name>
<feature type="domain" description="UVR" evidence="13">
    <location>
        <begin position="627"/>
        <end position="662"/>
    </location>
</feature>
<evidence type="ECO:0000256" key="5">
    <source>
        <dbReference type="ARBA" id="ARBA00022763"/>
    </source>
</evidence>
<feature type="domain" description="Helicase ATP-binding" evidence="14">
    <location>
        <begin position="35"/>
        <end position="190"/>
    </location>
</feature>
<keyword evidence="4" id="KW-0547">Nucleotide-binding</keyword>
<gene>
    <name evidence="16" type="primary">uvrB_27</name>
    <name evidence="16" type="ORF">SDC9_73369</name>
</gene>
<dbReference type="NCBIfam" id="NF003673">
    <property type="entry name" value="PRK05298.1"/>
    <property type="match status" value="1"/>
</dbReference>
<evidence type="ECO:0000256" key="12">
    <source>
        <dbReference type="SAM" id="Coils"/>
    </source>
</evidence>
<evidence type="ECO:0000259" key="13">
    <source>
        <dbReference type="PROSITE" id="PS50151"/>
    </source>
</evidence>
<dbReference type="SMART" id="SM00487">
    <property type="entry name" value="DEXDc"/>
    <property type="match status" value="1"/>
</dbReference>
<evidence type="ECO:0000256" key="3">
    <source>
        <dbReference type="ARBA" id="ARBA00022490"/>
    </source>
</evidence>
<dbReference type="Gene3D" id="3.40.50.300">
    <property type="entry name" value="P-loop containing nucleotide triphosphate hydrolases"/>
    <property type="match status" value="3"/>
</dbReference>
<dbReference type="Gene3D" id="4.10.860.10">
    <property type="entry name" value="UVR domain"/>
    <property type="match status" value="1"/>
</dbReference>
<dbReference type="GO" id="GO:0004518">
    <property type="term" value="F:nuclease activity"/>
    <property type="evidence" value="ECO:0007669"/>
    <property type="project" value="UniProtKB-KW"/>
</dbReference>
<evidence type="ECO:0000256" key="2">
    <source>
        <dbReference type="ARBA" id="ARBA00008533"/>
    </source>
</evidence>
<evidence type="ECO:0000256" key="7">
    <source>
        <dbReference type="ARBA" id="ARBA00022840"/>
    </source>
</evidence>
<keyword evidence="3" id="KW-0963">Cytoplasm</keyword>
<evidence type="ECO:0000313" key="16">
    <source>
        <dbReference type="EMBL" id="MPM26864.1"/>
    </source>
</evidence>
<dbReference type="HAMAP" id="MF_00204">
    <property type="entry name" value="UvrB"/>
    <property type="match status" value="1"/>
</dbReference>
<dbReference type="PANTHER" id="PTHR24029">
    <property type="entry name" value="UVRABC SYSTEM PROTEIN B"/>
    <property type="match status" value="1"/>
</dbReference>
<evidence type="ECO:0000256" key="8">
    <source>
        <dbReference type="ARBA" id="ARBA00022881"/>
    </source>
</evidence>
<evidence type="ECO:0000259" key="15">
    <source>
        <dbReference type="PROSITE" id="PS51194"/>
    </source>
</evidence>
<comment type="subunit">
    <text evidence="10">Forms a heterotetramer with UvrA during the search for lesions. Interacts with UvrC in an incision complex.</text>
</comment>
<dbReference type="SUPFAM" id="SSF46600">
    <property type="entry name" value="C-terminal UvrC-binding domain of UvrB"/>
    <property type="match status" value="1"/>
</dbReference>
<dbReference type="InterPro" id="IPR014001">
    <property type="entry name" value="Helicase_ATP-bd"/>
</dbReference>
<dbReference type="PROSITE" id="PS50151">
    <property type="entry name" value="UVR"/>
    <property type="match status" value="1"/>
</dbReference>
<dbReference type="AlphaFoldDB" id="A0A644YL76"/>
<keyword evidence="5" id="KW-0227">DNA damage</keyword>
<evidence type="ECO:0000256" key="11">
    <source>
        <dbReference type="ARBA" id="ARBA00029504"/>
    </source>
</evidence>
<accession>A0A644YL76</accession>
<comment type="similarity">
    <text evidence="2">Belongs to the UvrB family.</text>
</comment>
<evidence type="ECO:0000256" key="6">
    <source>
        <dbReference type="ARBA" id="ARBA00022769"/>
    </source>
</evidence>
<evidence type="ECO:0000256" key="4">
    <source>
        <dbReference type="ARBA" id="ARBA00022741"/>
    </source>
</evidence>
<dbReference type="GO" id="GO:0005524">
    <property type="term" value="F:ATP binding"/>
    <property type="evidence" value="ECO:0007669"/>
    <property type="project" value="UniProtKB-KW"/>
</dbReference>
<evidence type="ECO:0000256" key="9">
    <source>
        <dbReference type="ARBA" id="ARBA00023204"/>
    </source>
</evidence>
<dbReference type="CDD" id="cd17916">
    <property type="entry name" value="DEXHc_UvrB"/>
    <property type="match status" value="1"/>
</dbReference>
<feature type="domain" description="Helicase C-terminal" evidence="15">
    <location>
        <begin position="432"/>
        <end position="591"/>
    </location>
</feature>
<dbReference type="Pfam" id="PF04851">
    <property type="entry name" value="ResIII"/>
    <property type="match status" value="1"/>
</dbReference>
<evidence type="ECO:0000256" key="1">
    <source>
        <dbReference type="ARBA" id="ARBA00004496"/>
    </source>
</evidence>
<keyword evidence="8" id="KW-0267">Excision nuclease</keyword>
<comment type="caution">
    <text evidence="16">The sequence shown here is derived from an EMBL/GenBank/DDBJ whole genome shotgun (WGS) entry which is preliminary data.</text>
</comment>
<keyword evidence="12" id="KW-0175">Coiled coil</keyword>
<dbReference type="PANTHER" id="PTHR24029:SF0">
    <property type="entry name" value="UVRABC SYSTEM PROTEIN B"/>
    <property type="match status" value="1"/>
</dbReference>
<dbReference type="PROSITE" id="PS51192">
    <property type="entry name" value="HELICASE_ATP_BIND_1"/>
    <property type="match status" value="1"/>
</dbReference>
<dbReference type="InterPro" id="IPR024759">
    <property type="entry name" value="UvrB_YAD/RRR_dom"/>
</dbReference>
<dbReference type="EMBL" id="VSSQ01004847">
    <property type="protein sequence ID" value="MPM26864.1"/>
    <property type="molecule type" value="Genomic_DNA"/>
</dbReference>
<dbReference type="PROSITE" id="PS51194">
    <property type="entry name" value="HELICASE_CTER"/>
    <property type="match status" value="1"/>
</dbReference>
<dbReference type="GO" id="GO:0003677">
    <property type="term" value="F:DNA binding"/>
    <property type="evidence" value="ECO:0007669"/>
    <property type="project" value="InterPro"/>
</dbReference>
<sequence>MSFNLTSNYRPTGDQPEAIRQLVEGLQGGIPFQTLLGVTGSGKTFTIANVVNEVNRPTLVLSHNKTLAAQLYSEFKAFFPDNAVEYFVSYYDYYQPEAYLPVTDTYIEKDLSINAEIEKLRLSATSALLSGRRDVIVVSSVSCLYGIGNPEDFTSNVIEIQKGQKLVRNAFLRNLVDSLYSRNDIELNRGNFRVKGDTVDIFLAYADDILRVVFWGDEIDEILTLDPVNLHVQEQFDAYRIFPASIFVTTKERINQALHLIERDRDLQAEYFRSIGKDYEAKRIYERVSYDLEMIKELGYCSGIENYSRYFDGRAPGSRPYCLLDYFPDDYLMVIDESHVTIPQIRAMYGGDASRKQNLVEYGFRLPAARDNRPLTFDEFEQLTPQTIYVSATPADYELINSQGIVVDQLIRPTGLLDPVIEVRPSLNQIDDLLEEITICTERDERVLVTTLTKRMAEELTDYLVKMGVRCNYIHSDVDTLDRVQIMEDLRRGLYDVLVGVNLLREGLDLPEVSLVAILDADKEGFLRSHRSLTQTAGRAARNLNGKVIMYADKMTDSMEKTIAETNRRREKQLAYNAEHNITPTAIVKGVGSALSKAEPDAYVELEAGLSIAADPVVQYMSKSALEKAIQKTKKAMQEAAKNMEFLEAARLRDEMFRLEELLKSKK</sequence>
<dbReference type="InterPro" id="IPR006935">
    <property type="entry name" value="Helicase/UvrB_N"/>
</dbReference>
<dbReference type="NCBIfam" id="TIGR00631">
    <property type="entry name" value="uvrb"/>
    <property type="match status" value="1"/>
</dbReference>
<dbReference type="Pfam" id="PF00271">
    <property type="entry name" value="Helicase_C"/>
    <property type="match status" value="1"/>
</dbReference>
<evidence type="ECO:0000259" key="14">
    <source>
        <dbReference type="PROSITE" id="PS51192"/>
    </source>
</evidence>
<reference evidence="16" key="1">
    <citation type="submission" date="2019-08" db="EMBL/GenBank/DDBJ databases">
        <authorList>
            <person name="Kucharzyk K."/>
            <person name="Murdoch R.W."/>
            <person name="Higgins S."/>
            <person name="Loffler F."/>
        </authorList>
    </citation>
    <scope>NUCLEOTIDE SEQUENCE</scope>
</reference>
<dbReference type="Pfam" id="PF12344">
    <property type="entry name" value="UvrB"/>
    <property type="match status" value="1"/>
</dbReference>
<dbReference type="GO" id="GO:0009380">
    <property type="term" value="C:excinuclease repair complex"/>
    <property type="evidence" value="ECO:0007669"/>
    <property type="project" value="InterPro"/>
</dbReference>
<organism evidence="16">
    <name type="scientific">bioreactor metagenome</name>
    <dbReference type="NCBI Taxonomy" id="1076179"/>
    <lineage>
        <taxon>unclassified sequences</taxon>
        <taxon>metagenomes</taxon>
        <taxon>ecological metagenomes</taxon>
    </lineage>
</organism>
<dbReference type="InterPro" id="IPR001650">
    <property type="entry name" value="Helicase_C-like"/>
</dbReference>
<keyword evidence="9" id="KW-0234">DNA repair</keyword>
<proteinExistence type="inferred from homology"/>
<dbReference type="GO" id="GO:0016887">
    <property type="term" value="F:ATP hydrolysis activity"/>
    <property type="evidence" value="ECO:0007669"/>
    <property type="project" value="InterPro"/>
</dbReference>
<comment type="subcellular location">
    <subcellularLocation>
        <location evidence="1">Cytoplasm</location>
    </subcellularLocation>
</comment>
<protein>
    <recommendedName>
        <fullName evidence="11">UvrABC system protein B</fullName>
    </recommendedName>
</protein>
<dbReference type="GO" id="GO:0005737">
    <property type="term" value="C:cytoplasm"/>
    <property type="evidence" value="ECO:0007669"/>
    <property type="project" value="UniProtKB-SubCell"/>
</dbReference>
<dbReference type="Pfam" id="PF17757">
    <property type="entry name" value="UvrB_inter"/>
    <property type="match status" value="1"/>
</dbReference>
<dbReference type="InterPro" id="IPR027417">
    <property type="entry name" value="P-loop_NTPase"/>
</dbReference>
<dbReference type="Pfam" id="PF02151">
    <property type="entry name" value="UVR"/>
    <property type="match status" value="1"/>
</dbReference>
<dbReference type="CDD" id="cd18790">
    <property type="entry name" value="SF2_C_UvrB"/>
    <property type="match status" value="1"/>
</dbReference>
<feature type="coiled-coil region" evidence="12">
    <location>
        <begin position="623"/>
        <end position="650"/>
    </location>
</feature>
<dbReference type="GO" id="GO:0006289">
    <property type="term" value="P:nucleotide-excision repair"/>
    <property type="evidence" value="ECO:0007669"/>
    <property type="project" value="InterPro"/>
</dbReference>
<dbReference type="InterPro" id="IPR036876">
    <property type="entry name" value="UVR_dom_sf"/>
</dbReference>
<keyword evidence="6" id="KW-0228">DNA excision</keyword>
<dbReference type="InterPro" id="IPR004807">
    <property type="entry name" value="UvrB"/>
</dbReference>
<dbReference type="SMART" id="SM00490">
    <property type="entry name" value="HELICc"/>
    <property type="match status" value="1"/>
</dbReference>
<dbReference type="InterPro" id="IPR041471">
    <property type="entry name" value="UvrB_inter"/>
</dbReference>
<keyword evidence="7" id="KW-0067">ATP-binding</keyword>
<evidence type="ECO:0000256" key="10">
    <source>
        <dbReference type="ARBA" id="ARBA00026033"/>
    </source>
</evidence>
<dbReference type="InterPro" id="IPR001943">
    <property type="entry name" value="UVR_dom"/>
</dbReference>